<accession>A0A6N3AQN0</accession>
<organism evidence="1">
    <name type="scientific">Paraprevotella clara</name>
    <dbReference type="NCBI Taxonomy" id="454154"/>
    <lineage>
        <taxon>Bacteria</taxon>
        <taxon>Pseudomonadati</taxon>
        <taxon>Bacteroidota</taxon>
        <taxon>Bacteroidia</taxon>
        <taxon>Bacteroidales</taxon>
        <taxon>Prevotellaceae</taxon>
        <taxon>Paraprevotella</taxon>
    </lineage>
</organism>
<dbReference type="EMBL" id="CACRUT010000008">
    <property type="protein sequence ID" value="VYT93193.1"/>
    <property type="molecule type" value="Genomic_DNA"/>
</dbReference>
<gene>
    <name evidence="1" type="ORF">PCLFYP37_01506</name>
</gene>
<evidence type="ECO:0000313" key="1">
    <source>
        <dbReference type="EMBL" id="VYT93193.1"/>
    </source>
</evidence>
<name>A0A6N3AQN0_9BACT</name>
<sequence>MGAFRLAIKQITASAPLYVDSLGILEKVNPQIPSNPDLHTFLLDENNNVLLVGNPVWNEKIEEMFWQIVEEKLGKRE</sequence>
<proteinExistence type="predicted"/>
<dbReference type="AlphaFoldDB" id="A0A6N3AQN0"/>
<protein>
    <submittedName>
        <fullName evidence="1">Uncharacterized protein</fullName>
    </submittedName>
</protein>
<reference evidence="1" key="1">
    <citation type="submission" date="2019-11" db="EMBL/GenBank/DDBJ databases">
        <authorList>
            <person name="Feng L."/>
        </authorList>
    </citation>
    <scope>NUCLEOTIDE SEQUENCE</scope>
    <source>
        <strain evidence="1">PclaraLFYP37</strain>
    </source>
</reference>